<dbReference type="AlphaFoldDB" id="A0A2G1QU39"/>
<dbReference type="NCBIfam" id="NF045881">
    <property type="entry name" value="PLipidMtase_Agro"/>
    <property type="match status" value="1"/>
</dbReference>
<keyword evidence="2" id="KW-0808">Transferase</keyword>
<dbReference type="CDD" id="cd02440">
    <property type="entry name" value="AdoMet_MTases"/>
    <property type="match status" value="1"/>
</dbReference>
<dbReference type="OrthoDB" id="9805585at2"/>
<feature type="domain" description="Methyltransferase" evidence="1">
    <location>
        <begin position="57"/>
        <end position="143"/>
    </location>
</feature>
<dbReference type="Gene3D" id="3.40.50.150">
    <property type="entry name" value="Vaccinia Virus protein VP39"/>
    <property type="match status" value="1"/>
</dbReference>
<keyword evidence="3" id="KW-1185">Reference proteome</keyword>
<comment type="caution">
    <text evidence="2">The sequence shown here is derived from an EMBL/GenBank/DDBJ whole genome shotgun (WGS) entry which is preliminary data.</text>
</comment>
<protein>
    <submittedName>
        <fullName evidence="2">SAM-dependent methyltransferase</fullName>
    </submittedName>
</protein>
<dbReference type="InterPro" id="IPR029063">
    <property type="entry name" value="SAM-dependent_MTases_sf"/>
</dbReference>
<evidence type="ECO:0000313" key="3">
    <source>
        <dbReference type="Proteomes" id="UP000221168"/>
    </source>
</evidence>
<dbReference type="RefSeq" id="WP_099303570.1">
    <property type="nucleotide sequence ID" value="NZ_PDVP01000001.1"/>
</dbReference>
<evidence type="ECO:0000259" key="1">
    <source>
        <dbReference type="Pfam" id="PF13649"/>
    </source>
</evidence>
<evidence type="ECO:0000313" key="2">
    <source>
        <dbReference type="EMBL" id="PHP68974.1"/>
    </source>
</evidence>
<dbReference type="EMBL" id="PDVP01000001">
    <property type="protein sequence ID" value="PHP68974.1"/>
    <property type="molecule type" value="Genomic_DNA"/>
</dbReference>
<dbReference type="InterPro" id="IPR041698">
    <property type="entry name" value="Methyltransf_25"/>
</dbReference>
<organism evidence="2 3">
    <name type="scientific">Zhengella mangrovi</name>
    <dbReference type="NCBI Taxonomy" id="1982044"/>
    <lineage>
        <taxon>Bacteria</taxon>
        <taxon>Pseudomonadati</taxon>
        <taxon>Pseudomonadota</taxon>
        <taxon>Alphaproteobacteria</taxon>
        <taxon>Hyphomicrobiales</taxon>
        <taxon>Notoacmeibacteraceae</taxon>
        <taxon>Zhengella</taxon>
    </lineage>
</organism>
<gene>
    <name evidence="2" type="ORF">CSC94_03035</name>
</gene>
<sequence length="199" mass="22122">MALPLGIRKFLSQFDEDFKFFRGWMDNAKAVGSVTPTSKICARSMASVVQPDSGLPVLELGPGTGPITRAILERGIRPEDLYSVEYSEDFYEHLKAEIPGVNFIHGDAFDLDTTLGAAKDTVFDCVISAVPMLNFPMDRRIALVEDLLNRIPAGRPVMQITYGPKSPVAPGRGNFSMRHHDFVLRNVPPANLWIYRRGD</sequence>
<reference evidence="2 3" key="1">
    <citation type="submission" date="2017-10" db="EMBL/GenBank/DDBJ databases">
        <title>Sedimentibacterium mangrovi gen. nov., sp. nov., a novel member of family Phyllobacteriacea isolated from mangrove sediment.</title>
        <authorList>
            <person name="Liao H."/>
            <person name="Tian Y."/>
        </authorList>
    </citation>
    <scope>NUCLEOTIDE SEQUENCE [LARGE SCALE GENOMIC DNA]</scope>
    <source>
        <strain evidence="2 3">X9-2-2</strain>
    </source>
</reference>
<dbReference type="Pfam" id="PF13649">
    <property type="entry name" value="Methyltransf_25"/>
    <property type="match status" value="1"/>
</dbReference>
<accession>A0A2G1QU39</accession>
<dbReference type="SUPFAM" id="SSF53335">
    <property type="entry name" value="S-adenosyl-L-methionine-dependent methyltransferases"/>
    <property type="match status" value="1"/>
</dbReference>
<name>A0A2G1QU39_9HYPH</name>
<dbReference type="GO" id="GO:0032259">
    <property type="term" value="P:methylation"/>
    <property type="evidence" value="ECO:0007669"/>
    <property type="project" value="UniProtKB-KW"/>
</dbReference>
<dbReference type="Proteomes" id="UP000221168">
    <property type="component" value="Unassembled WGS sequence"/>
</dbReference>
<keyword evidence="2" id="KW-0489">Methyltransferase</keyword>
<dbReference type="GO" id="GO:0008168">
    <property type="term" value="F:methyltransferase activity"/>
    <property type="evidence" value="ECO:0007669"/>
    <property type="project" value="UniProtKB-KW"/>
</dbReference>
<proteinExistence type="predicted"/>